<dbReference type="OrthoDB" id="7870532at2"/>
<keyword evidence="2" id="KW-1185">Reference proteome</keyword>
<reference evidence="1 2" key="1">
    <citation type="journal article" date="2019" name="Syst. Appl. Microbiol.">
        <title>Microvirga tunisiensis sp. nov., a root nodule symbiotic bacterium isolated from Lupinus micranthus and L. luteus grown in Northern Tunisia.</title>
        <authorList>
            <person name="Msaddak A."/>
            <person name="Rejili M."/>
            <person name="Duran D."/>
            <person name="Mars M."/>
            <person name="Palacios J.M."/>
            <person name="Ruiz-Argueso T."/>
            <person name="Rey L."/>
            <person name="Imperial J."/>
        </authorList>
    </citation>
    <scope>NUCLEOTIDE SEQUENCE [LARGE SCALE GENOMIC DNA]</scope>
    <source>
        <strain evidence="1 2">Lmie10</strain>
    </source>
</reference>
<evidence type="ECO:0000313" key="1">
    <source>
        <dbReference type="EMBL" id="MPR30708.1"/>
    </source>
</evidence>
<name>A0A5N7MUZ1_9HYPH</name>
<dbReference type="AlphaFoldDB" id="A0A5N7MUZ1"/>
<comment type="caution">
    <text evidence="1">The sequence shown here is derived from an EMBL/GenBank/DDBJ whole genome shotgun (WGS) entry which is preliminary data.</text>
</comment>
<proteinExistence type="predicted"/>
<protein>
    <submittedName>
        <fullName evidence="1">Uncharacterized protein</fullName>
    </submittedName>
</protein>
<dbReference type="Pfam" id="PF20339">
    <property type="entry name" value="DUF6634"/>
    <property type="match status" value="1"/>
</dbReference>
<dbReference type="Proteomes" id="UP000403266">
    <property type="component" value="Unassembled WGS sequence"/>
</dbReference>
<evidence type="ECO:0000313" key="2">
    <source>
        <dbReference type="Proteomes" id="UP000403266"/>
    </source>
</evidence>
<accession>A0A5N7MUZ1</accession>
<gene>
    <name evidence="1" type="ORF">FS320_38495</name>
</gene>
<sequence length="115" mass="12628">MIRATRDGLRTTTGEDIDGMIDRLERLAADLKALRDGADPSALAADATILDGWMEHYMPIPVLVGGATGHPTLPGKGRLIRTSDLWVMTEDHGCARSMSRWYRLGRPLEAETTHS</sequence>
<dbReference type="RefSeq" id="WP_152717580.1">
    <property type="nucleotide sequence ID" value="NZ_VOSJ01000006.1"/>
</dbReference>
<dbReference type="InterPro" id="IPR046574">
    <property type="entry name" value="DUF6634"/>
</dbReference>
<organism evidence="1 2">
    <name type="scientific">Microvirga tunisiensis</name>
    <dbReference type="NCBI Taxonomy" id="2108360"/>
    <lineage>
        <taxon>Bacteria</taxon>
        <taxon>Pseudomonadati</taxon>
        <taxon>Pseudomonadota</taxon>
        <taxon>Alphaproteobacteria</taxon>
        <taxon>Hyphomicrobiales</taxon>
        <taxon>Methylobacteriaceae</taxon>
        <taxon>Microvirga</taxon>
    </lineage>
</organism>
<dbReference type="EMBL" id="VOSK01000428">
    <property type="protein sequence ID" value="MPR30708.1"/>
    <property type="molecule type" value="Genomic_DNA"/>
</dbReference>